<sequence>MGDPLQSQANVPNQPTKPPDLASFVVGQPTPALPNLTTGLTPSQTGHTPHISPHFVATLGRTPSEAATTTIGFEHAGGPPVDAPPPGDQFGGSFVDQNLALADSRPGATRGSPHTHGPTHGSIPQFPASPSHAPTWVESLQL</sequence>
<evidence type="ECO:0000313" key="3">
    <source>
        <dbReference type="Proteomes" id="UP001604336"/>
    </source>
</evidence>
<comment type="caution">
    <text evidence="2">The sequence shown here is derived from an EMBL/GenBank/DDBJ whole genome shotgun (WGS) entry which is preliminary data.</text>
</comment>
<accession>A0ABD1QH96</accession>
<name>A0ABD1QH96_9LAMI</name>
<organism evidence="2 3">
    <name type="scientific">Abeliophyllum distichum</name>
    <dbReference type="NCBI Taxonomy" id="126358"/>
    <lineage>
        <taxon>Eukaryota</taxon>
        <taxon>Viridiplantae</taxon>
        <taxon>Streptophyta</taxon>
        <taxon>Embryophyta</taxon>
        <taxon>Tracheophyta</taxon>
        <taxon>Spermatophyta</taxon>
        <taxon>Magnoliopsida</taxon>
        <taxon>eudicotyledons</taxon>
        <taxon>Gunneridae</taxon>
        <taxon>Pentapetalae</taxon>
        <taxon>asterids</taxon>
        <taxon>lamiids</taxon>
        <taxon>Lamiales</taxon>
        <taxon>Oleaceae</taxon>
        <taxon>Forsythieae</taxon>
        <taxon>Abeliophyllum</taxon>
    </lineage>
</organism>
<feature type="compositionally biased region" description="Polar residues" evidence="1">
    <location>
        <begin position="1"/>
        <end position="14"/>
    </location>
</feature>
<proteinExistence type="predicted"/>
<feature type="region of interest" description="Disordered" evidence="1">
    <location>
        <begin position="1"/>
        <end position="142"/>
    </location>
</feature>
<reference evidence="3" key="1">
    <citation type="submission" date="2024-07" db="EMBL/GenBank/DDBJ databases">
        <title>Two chromosome-level genome assemblies of Korean endemic species Abeliophyllum distichum and Forsythia ovata (Oleaceae).</title>
        <authorList>
            <person name="Jang H."/>
        </authorList>
    </citation>
    <scope>NUCLEOTIDE SEQUENCE [LARGE SCALE GENOMIC DNA]</scope>
</reference>
<dbReference type="Proteomes" id="UP001604336">
    <property type="component" value="Unassembled WGS sequence"/>
</dbReference>
<dbReference type="EMBL" id="JBFOLK010000011">
    <property type="protein sequence ID" value="KAL2474384.1"/>
    <property type="molecule type" value="Genomic_DNA"/>
</dbReference>
<evidence type="ECO:0000256" key="1">
    <source>
        <dbReference type="SAM" id="MobiDB-lite"/>
    </source>
</evidence>
<dbReference type="AlphaFoldDB" id="A0ABD1QH96"/>
<keyword evidence="3" id="KW-1185">Reference proteome</keyword>
<protein>
    <submittedName>
        <fullName evidence="2">Uncharacterized protein</fullName>
    </submittedName>
</protein>
<feature type="compositionally biased region" description="Polar residues" evidence="1">
    <location>
        <begin position="35"/>
        <end position="47"/>
    </location>
</feature>
<gene>
    <name evidence="2" type="ORF">Adt_35120</name>
</gene>
<evidence type="ECO:0000313" key="2">
    <source>
        <dbReference type="EMBL" id="KAL2474384.1"/>
    </source>
</evidence>